<evidence type="ECO:0000259" key="2">
    <source>
        <dbReference type="Pfam" id="PF00350"/>
    </source>
</evidence>
<evidence type="ECO:0000313" key="3">
    <source>
        <dbReference type="EMBL" id="MBW0134138.1"/>
    </source>
</evidence>
<dbReference type="Proteomes" id="UP000694287">
    <property type="component" value="Unassembled WGS sequence"/>
</dbReference>
<reference evidence="3 4" key="1">
    <citation type="submission" date="2020-11" db="EMBL/GenBank/DDBJ databases">
        <title>Pseudonocardia abyssalis sp. nov. and Pseudonocardia oceani sp. nov., description and phylogenomic analysis of two novel actinomycetes isolated from the deep Southern Ocean.</title>
        <authorList>
            <person name="Parra J."/>
        </authorList>
    </citation>
    <scope>NUCLEOTIDE SEQUENCE [LARGE SCALE GENOMIC DNA]</scope>
    <source>
        <strain evidence="3 4">KRD-168</strain>
    </source>
</reference>
<feature type="transmembrane region" description="Helical" evidence="1">
    <location>
        <begin position="485"/>
        <end position="510"/>
    </location>
</feature>
<keyword evidence="1" id="KW-1133">Transmembrane helix</keyword>
<dbReference type="EMBL" id="JADQDK010000001">
    <property type="protein sequence ID" value="MBW0134138.1"/>
    <property type="molecule type" value="Genomic_DNA"/>
</dbReference>
<feature type="domain" description="Dynamin N-terminal" evidence="2">
    <location>
        <begin position="45"/>
        <end position="203"/>
    </location>
</feature>
<dbReference type="Pfam" id="PF00350">
    <property type="entry name" value="Dynamin_N"/>
    <property type="match status" value="1"/>
</dbReference>
<organism evidence="3 4">
    <name type="scientific">Pseudonocardia abyssalis</name>
    <dbReference type="NCBI Taxonomy" id="2792008"/>
    <lineage>
        <taxon>Bacteria</taxon>
        <taxon>Bacillati</taxon>
        <taxon>Actinomycetota</taxon>
        <taxon>Actinomycetes</taxon>
        <taxon>Pseudonocardiales</taxon>
        <taxon>Pseudonocardiaceae</taxon>
        <taxon>Pseudonocardia</taxon>
    </lineage>
</organism>
<protein>
    <submittedName>
        <fullName evidence="3">Dynamin family protein</fullName>
    </submittedName>
</protein>
<gene>
    <name evidence="3" type="ORF">I4I81_07700</name>
</gene>
<evidence type="ECO:0000256" key="1">
    <source>
        <dbReference type="SAM" id="Phobius"/>
    </source>
</evidence>
<dbReference type="InterPro" id="IPR045063">
    <property type="entry name" value="Dynamin_N"/>
</dbReference>
<evidence type="ECO:0000313" key="4">
    <source>
        <dbReference type="Proteomes" id="UP000694287"/>
    </source>
</evidence>
<keyword evidence="4" id="KW-1185">Reference proteome</keyword>
<name>A0ABS6UPF7_9PSEU</name>
<keyword evidence="1" id="KW-0812">Transmembrane</keyword>
<proteinExistence type="predicted"/>
<sequence length="622" mass="66384">MSGVVAGVLRLANEVHGLAKAAGREDLRAPLAEQAARWKDGTTTIVLAGAQKRGKSRLLNCLVGHPDLLPVDADIATHTQVAVTRGPALAVTVLRTDGSRTEVDPSELPAYASVLGDPAVLREVAGLEVTIDEPLLDGLRLVDTPGVDSLTLGHRHATMGALARADALLFAVSAQDQPILRHELEFLAEAAARILSVAFVLTKVEDSTSWRDLLRENRERLARFCGPDGPGVDPEVARRLLEAPWLPVSAKLGEAALTLQAAGHTDRAAARLERSGLPGLRRHVQRCSERRELVRAGGVLGLAVSGIRALSEPEEDRAAGDADDGLAQRQAAVDEEIAVLAALKRERRRRSIDHQLIGRRVVNRSRARLEAYRRTYERELVELTKPADVSRYAATLPESIERTLSAAWQEIAADTERTVADALPRYLAEMGVDPSELDRVVMEAPVRGPGELRAEGPGGKFDVIGEGVPALMMASSVGFLSSHAFVGLAFGLSFLAPVAIGGLLAGTLLAHRRRLAEATRNRTALTKALGDAFAVATNEMAVAIEQAVAAWRGGAEQAVDAAFATRQQELDARRRELAGLAAQDAAARKRAAAAAQGRLDTLTEAGRRGRELSAELAKELAP</sequence>
<dbReference type="RefSeq" id="WP_218604872.1">
    <property type="nucleotide sequence ID" value="NZ_JADQDJ010000270.1"/>
</dbReference>
<comment type="caution">
    <text evidence="3">The sequence shown here is derived from an EMBL/GenBank/DDBJ whole genome shotgun (WGS) entry which is preliminary data.</text>
</comment>
<accession>A0ABS6UPF7</accession>
<keyword evidence="1" id="KW-0472">Membrane</keyword>